<dbReference type="InterPro" id="IPR000847">
    <property type="entry name" value="LysR_HTH_N"/>
</dbReference>
<dbReference type="EMBL" id="JAVIZX010000001">
    <property type="protein sequence ID" value="MDR6214619.1"/>
    <property type="molecule type" value="Genomic_DNA"/>
</dbReference>
<dbReference type="SUPFAM" id="SSF46785">
    <property type="entry name" value="Winged helix' DNA-binding domain"/>
    <property type="match status" value="1"/>
</dbReference>
<dbReference type="PANTHER" id="PTHR30427">
    <property type="entry name" value="TRANSCRIPTIONAL ACTIVATOR PROTEIN LYSR"/>
    <property type="match status" value="1"/>
</dbReference>
<dbReference type="SUPFAM" id="SSF53850">
    <property type="entry name" value="Periplasmic binding protein-like II"/>
    <property type="match status" value="1"/>
</dbReference>
<protein>
    <submittedName>
        <fullName evidence="6">DNA-binding transcriptional LysR family regulator</fullName>
    </submittedName>
</protein>
<evidence type="ECO:0000256" key="2">
    <source>
        <dbReference type="ARBA" id="ARBA00023015"/>
    </source>
</evidence>
<name>A0ABU1IBL0_9BURK</name>
<proteinExistence type="inferred from homology"/>
<dbReference type="RefSeq" id="WP_309828894.1">
    <property type="nucleotide sequence ID" value="NZ_JAVIZX010000001.1"/>
</dbReference>
<dbReference type="Gene3D" id="1.10.10.10">
    <property type="entry name" value="Winged helix-like DNA-binding domain superfamily/Winged helix DNA-binding domain"/>
    <property type="match status" value="1"/>
</dbReference>
<dbReference type="InterPro" id="IPR036388">
    <property type="entry name" value="WH-like_DNA-bd_sf"/>
</dbReference>
<keyword evidence="4" id="KW-0804">Transcription</keyword>
<dbReference type="PANTHER" id="PTHR30427:SF1">
    <property type="entry name" value="TRANSCRIPTIONAL ACTIVATOR PROTEIN LYSR"/>
    <property type="match status" value="1"/>
</dbReference>
<comment type="similarity">
    <text evidence="1">Belongs to the LysR transcriptional regulatory family.</text>
</comment>
<keyword evidence="7" id="KW-1185">Reference proteome</keyword>
<dbReference type="InterPro" id="IPR005119">
    <property type="entry name" value="LysR_subst-bd"/>
</dbReference>
<evidence type="ECO:0000259" key="5">
    <source>
        <dbReference type="PROSITE" id="PS50931"/>
    </source>
</evidence>
<accession>A0ABU1IBL0</accession>
<feature type="domain" description="HTH lysR-type" evidence="5">
    <location>
        <begin position="1"/>
        <end position="58"/>
    </location>
</feature>
<gene>
    <name evidence="6" type="ORF">QE399_002308</name>
</gene>
<dbReference type="Proteomes" id="UP001267710">
    <property type="component" value="Unassembled WGS sequence"/>
</dbReference>
<keyword evidence="3 6" id="KW-0238">DNA-binding</keyword>
<evidence type="ECO:0000256" key="4">
    <source>
        <dbReference type="ARBA" id="ARBA00023163"/>
    </source>
</evidence>
<evidence type="ECO:0000256" key="3">
    <source>
        <dbReference type="ARBA" id="ARBA00023125"/>
    </source>
</evidence>
<sequence>MRLRHIEVFNAVMLTGSVSAAARLINVTQPAVSRILAHAELQLGFALFHRHKGRLVPTREAQTLYPHIERLFNQLDEVQRLAAGLRGQQREGELHILSVLALSHEVMPRALKAFRALHPGVDVTIDALHSPQIVSALVLQEADLGFAYSAPAHPALAQQVLSEARMVCVAPRGLLPPALVQAGRVHLSDLVQTPVIRLMVTDPLGALLGLACREAEVGLQTAVTVQTYHAALALAHHGVGVALVDACTAASADRRKVDVLELEPRMPVPVVLLRLANRPASLLADAMARCMQQAVQQTLSDCGLAGPA</sequence>
<comment type="caution">
    <text evidence="6">The sequence shown here is derived from an EMBL/GenBank/DDBJ whole genome shotgun (WGS) entry which is preliminary data.</text>
</comment>
<evidence type="ECO:0000256" key="1">
    <source>
        <dbReference type="ARBA" id="ARBA00009437"/>
    </source>
</evidence>
<dbReference type="Gene3D" id="3.40.190.290">
    <property type="match status" value="1"/>
</dbReference>
<dbReference type="Pfam" id="PF00126">
    <property type="entry name" value="HTH_1"/>
    <property type="match status" value="1"/>
</dbReference>
<organism evidence="6 7">
    <name type="scientific">Paracidovorax wautersii</name>
    <dbReference type="NCBI Taxonomy" id="1177982"/>
    <lineage>
        <taxon>Bacteria</taxon>
        <taxon>Pseudomonadati</taxon>
        <taxon>Pseudomonadota</taxon>
        <taxon>Betaproteobacteria</taxon>
        <taxon>Burkholderiales</taxon>
        <taxon>Comamonadaceae</taxon>
        <taxon>Paracidovorax</taxon>
    </lineage>
</organism>
<evidence type="ECO:0000313" key="6">
    <source>
        <dbReference type="EMBL" id="MDR6214619.1"/>
    </source>
</evidence>
<dbReference type="Pfam" id="PF03466">
    <property type="entry name" value="LysR_substrate"/>
    <property type="match status" value="1"/>
</dbReference>
<evidence type="ECO:0000313" key="7">
    <source>
        <dbReference type="Proteomes" id="UP001267710"/>
    </source>
</evidence>
<dbReference type="PROSITE" id="PS50931">
    <property type="entry name" value="HTH_LYSR"/>
    <property type="match status" value="1"/>
</dbReference>
<dbReference type="InterPro" id="IPR036390">
    <property type="entry name" value="WH_DNA-bd_sf"/>
</dbReference>
<dbReference type="GO" id="GO:0003677">
    <property type="term" value="F:DNA binding"/>
    <property type="evidence" value="ECO:0007669"/>
    <property type="project" value="UniProtKB-KW"/>
</dbReference>
<reference evidence="6 7" key="1">
    <citation type="submission" date="2023-08" db="EMBL/GenBank/DDBJ databases">
        <title>Functional and genomic diversity of the sorghum phyllosphere microbiome.</title>
        <authorList>
            <person name="Shade A."/>
        </authorList>
    </citation>
    <scope>NUCLEOTIDE SEQUENCE [LARGE SCALE GENOMIC DNA]</scope>
    <source>
        <strain evidence="6 7">SORGH_AS_0335</strain>
    </source>
</reference>
<keyword evidence="2" id="KW-0805">Transcription regulation</keyword>